<evidence type="ECO:0000256" key="11">
    <source>
        <dbReference type="ARBA" id="ARBA00023136"/>
    </source>
</evidence>
<evidence type="ECO:0000256" key="6">
    <source>
        <dbReference type="ARBA" id="ARBA00022723"/>
    </source>
</evidence>
<dbReference type="GO" id="GO:0005886">
    <property type="term" value="C:plasma membrane"/>
    <property type="evidence" value="ECO:0007669"/>
    <property type="project" value="UniProtKB-SubCell"/>
</dbReference>
<evidence type="ECO:0000256" key="15">
    <source>
        <dbReference type="RuleBase" id="RU004024"/>
    </source>
</evidence>
<evidence type="ECO:0000256" key="8">
    <source>
        <dbReference type="ARBA" id="ARBA00022982"/>
    </source>
</evidence>
<keyword evidence="21" id="KW-1185">Reference proteome</keyword>
<dbReference type="PROSITE" id="PS00078">
    <property type="entry name" value="COX2"/>
    <property type="match status" value="1"/>
</dbReference>
<dbReference type="PANTHER" id="PTHR22888:SF9">
    <property type="entry name" value="CYTOCHROME C OXIDASE SUBUNIT 2"/>
    <property type="match status" value="1"/>
</dbReference>
<dbReference type="Gene3D" id="1.10.287.90">
    <property type="match status" value="1"/>
</dbReference>
<feature type="transmembrane region" description="Helical" evidence="16">
    <location>
        <begin position="59"/>
        <end position="80"/>
    </location>
</feature>
<organism evidence="20 21">
    <name type="scientific">Stagnihabitans tardus</name>
    <dbReference type="NCBI Taxonomy" id="2699202"/>
    <lineage>
        <taxon>Bacteria</taxon>
        <taxon>Pseudomonadati</taxon>
        <taxon>Pseudomonadota</taxon>
        <taxon>Alphaproteobacteria</taxon>
        <taxon>Rhodobacterales</taxon>
        <taxon>Paracoccaceae</taxon>
        <taxon>Stagnihabitans</taxon>
    </lineage>
</organism>
<dbReference type="InterPro" id="IPR014222">
    <property type="entry name" value="Cyt_c_oxidase_su2"/>
</dbReference>
<feature type="domain" description="Cytochrome oxidase subunit II transmembrane region profile" evidence="19">
    <location>
        <begin position="34"/>
        <end position="129"/>
    </location>
</feature>
<keyword evidence="6 15" id="KW-0479">Metal-binding</keyword>
<dbReference type="Proteomes" id="UP001193501">
    <property type="component" value="Unassembled WGS sequence"/>
</dbReference>
<dbReference type="SUPFAM" id="SSF49503">
    <property type="entry name" value="Cupredoxins"/>
    <property type="match status" value="1"/>
</dbReference>
<accession>A0AAE5BXW7</accession>
<dbReference type="InterPro" id="IPR002429">
    <property type="entry name" value="CcO_II-like_C"/>
</dbReference>
<comment type="catalytic activity">
    <reaction evidence="13 15">
        <text>4 Fe(II)-[cytochrome c] + O2 + 8 H(+)(in) = 4 Fe(III)-[cytochrome c] + 2 H2O + 4 H(+)(out)</text>
        <dbReference type="Rhea" id="RHEA:11436"/>
        <dbReference type="Rhea" id="RHEA-COMP:10350"/>
        <dbReference type="Rhea" id="RHEA-COMP:14399"/>
        <dbReference type="ChEBI" id="CHEBI:15377"/>
        <dbReference type="ChEBI" id="CHEBI:15378"/>
        <dbReference type="ChEBI" id="CHEBI:15379"/>
        <dbReference type="ChEBI" id="CHEBI:29033"/>
        <dbReference type="ChEBI" id="CHEBI:29034"/>
        <dbReference type="EC" id="7.1.1.9"/>
    </reaction>
</comment>
<dbReference type="PROSITE" id="PS50857">
    <property type="entry name" value="COX2_CUA"/>
    <property type="match status" value="1"/>
</dbReference>
<evidence type="ECO:0000256" key="12">
    <source>
        <dbReference type="ARBA" id="ARBA00024688"/>
    </source>
</evidence>
<dbReference type="RefSeq" id="WP_168776572.1">
    <property type="nucleotide sequence ID" value="NZ_JAABNR010000034.1"/>
</dbReference>
<dbReference type="PRINTS" id="PR01166">
    <property type="entry name" value="CYCOXIDASEII"/>
</dbReference>
<dbReference type="InterPro" id="IPR045187">
    <property type="entry name" value="CcO_II"/>
</dbReference>
<keyword evidence="8 14" id="KW-0249">Electron transport</keyword>
<sequence length="284" mass="30552">MSIKTSLRGLSLGASALVLAASGAIAEGLEKIGVPVPKGTGFQPAATPVAVEAQALEHMILWIVGVITVFVCGLLLWVIVRFNAKANPTPAKFTHNTPIEVAWTLVPILILVFIGSFSLPALFNQLELPENANGERVADLVVKVTGNQWYWDYEYPDAGVSFSSILLPKEELEAKGYAQSDWLLAVDNPLIVPVGKIVKVEVTGADVIHAWAVPAFGVMHSAVPGRLGETWFRADKEGIYFGQCTTLCGKDHAYMPIEVKVVSEEAYAKWIEGAKAGNLELASN</sequence>
<dbReference type="EMBL" id="JAABNR010000034">
    <property type="protein sequence ID" value="NBZ89778.1"/>
    <property type="molecule type" value="Genomic_DNA"/>
</dbReference>
<keyword evidence="9 16" id="KW-1133">Transmembrane helix</keyword>
<dbReference type="InterPro" id="IPR001505">
    <property type="entry name" value="Copper_CuA"/>
</dbReference>
<feature type="transmembrane region" description="Helical" evidence="16">
    <location>
        <begin position="101"/>
        <end position="123"/>
    </location>
</feature>
<dbReference type="GO" id="GO:0042773">
    <property type="term" value="P:ATP synthesis coupled electron transport"/>
    <property type="evidence" value="ECO:0007669"/>
    <property type="project" value="TreeGrafter"/>
</dbReference>
<name>A0AAE5BXW7_9RHOB</name>
<comment type="caution">
    <text evidence="20">The sequence shown here is derived from an EMBL/GenBank/DDBJ whole genome shotgun (WGS) entry which is preliminary data.</text>
</comment>
<comment type="cofactor">
    <cofactor evidence="15">
        <name>Cu cation</name>
        <dbReference type="ChEBI" id="CHEBI:23378"/>
    </cofactor>
    <text evidence="15">Binds a copper A center.</text>
</comment>
<proteinExistence type="inferred from homology"/>
<dbReference type="InterPro" id="IPR011759">
    <property type="entry name" value="Cyt_c_oxidase_su2_TM_dom"/>
</dbReference>
<evidence type="ECO:0000256" key="5">
    <source>
        <dbReference type="ARBA" id="ARBA00022692"/>
    </source>
</evidence>
<comment type="subcellular location">
    <subcellularLocation>
        <location evidence="14">Cell membrane</location>
        <topology evidence="14">Multi-pass membrane protein</topology>
    </subcellularLocation>
    <subcellularLocation>
        <location evidence="1">Membrane</location>
        <topology evidence="1">Multi-pass membrane protein</topology>
    </subcellularLocation>
</comment>
<evidence type="ECO:0000256" key="7">
    <source>
        <dbReference type="ARBA" id="ARBA00022967"/>
    </source>
</evidence>
<evidence type="ECO:0000313" key="20">
    <source>
        <dbReference type="EMBL" id="NBZ89778.1"/>
    </source>
</evidence>
<evidence type="ECO:0000259" key="18">
    <source>
        <dbReference type="PROSITE" id="PS50857"/>
    </source>
</evidence>
<keyword evidence="11 16" id="KW-0472">Membrane</keyword>
<dbReference type="AlphaFoldDB" id="A0AAE5BXW7"/>
<dbReference type="InterPro" id="IPR036257">
    <property type="entry name" value="Cyt_c_oxidase_su2_TM_sf"/>
</dbReference>
<dbReference type="Gene3D" id="2.60.40.420">
    <property type="entry name" value="Cupredoxins - blue copper proteins"/>
    <property type="match status" value="1"/>
</dbReference>
<evidence type="ECO:0000256" key="13">
    <source>
        <dbReference type="ARBA" id="ARBA00047816"/>
    </source>
</evidence>
<keyword evidence="5 14" id="KW-0812">Transmembrane</keyword>
<dbReference type="Pfam" id="PF00116">
    <property type="entry name" value="COX2"/>
    <property type="match status" value="1"/>
</dbReference>
<dbReference type="SUPFAM" id="SSF81464">
    <property type="entry name" value="Cytochrome c oxidase subunit II-like, transmembrane region"/>
    <property type="match status" value="1"/>
</dbReference>
<dbReference type="Pfam" id="PF02790">
    <property type="entry name" value="COX2_TM"/>
    <property type="match status" value="1"/>
</dbReference>
<evidence type="ECO:0000256" key="4">
    <source>
        <dbReference type="ARBA" id="ARBA00022660"/>
    </source>
</evidence>
<evidence type="ECO:0000256" key="2">
    <source>
        <dbReference type="ARBA" id="ARBA00007866"/>
    </source>
</evidence>
<dbReference type="GO" id="GO:0004129">
    <property type="term" value="F:cytochrome-c oxidase activity"/>
    <property type="evidence" value="ECO:0007669"/>
    <property type="project" value="UniProtKB-EC"/>
</dbReference>
<feature type="domain" description="Cytochrome oxidase subunit II copper A binding" evidence="18">
    <location>
        <begin position="137"/>
        <end position="273"/>
    </location>
</feature>
<feature type="signal peptide" evidence="17">
    <location>
        <begin position="1"/>
        <end position="20"/>
    </location>
</feature>
<evidence type="ECO:0000256" key="9">
    <source>
        <dbReference type="ARBA" id="ARBA00022989"/>
    </source>
</evidence>
<gene>
    <name evidence="20" type="primary">coxB</name>
    <name evidence="20" type="ORF">GV832_19510</name>
</gene>
<dbReference type="GO" id="GO:0016491">
    <property type="term" value="F:oxidoreductase activity"/>
    <property type="evidence" value="ECO:0007669"/>
    <property type="project" value="UniProtKB-KW"/>
</dbReference>
<comment type="similarity">
    <text evidence="2 14">Belongs to the cytochrome c oxidase subunit 2 family.</text>
</comment>
<evidence type="ECO:0000256" key="10">
    <source>
        <dbReference type="ARBA" id="ARBA00023008"/>
    </source>
</evidence>
<dbReference type="NCBIfam" id="TIGR02866">
    <property type="entry name" value="CoxB"/>
    <property type="match status" value="1"/>
</dbReference>
<dbReference type="PANTHER" id="PTHR22888">
    <property type="entry name" value="CYTOCHROME C OXIDASE, SUBUNIT II"/>
    <property type="match status" value="1"/>
</dbReference>
<dbReference type="PROSITE" id="PS50999">
    <property type="entry name" value="COX2_TM"/>
    <property type="match status" value="1"/>
</dbReference>
<keyword evidence="20" id="KW-0560">Oxidoreductase</keyword>
<keyword evidence="3 14" id="KW-0813">Transport</keyword>
<keyword evidence="10 15" id="KW-0186">Copper</keyword>
<keyword evidence="17" id="KW-0732">Signal</keyword>
<evidence type="ECO:0000256" key="3">
    <source>
        <dbReference type="ARBA" id="ARBA00022448"/>
    </source>
</evidence>
<keyword evidence="4 14" id="KW-0679">Respiratory chain</keyword>
<protein>
    <recommendedName>
        <fullName evidence="15">Cytochrome c oxidase subunit 2</fullName>
        <ecNumber evidence="15">7.1.1.9</ecNumber>
    </recommendedName>
</protein>
<comment type="function">
    <text evidence="12 15">Subunits I and II form the functional core of the enzyme complex. Electrons originating in cytochrome c are transferred via heme a and Cu(A) to the binuclear center formed by heme a3 and Cu(B).</text>
</comment>
<dbReference type="EC" id="7.1.1.9" evidence="15"/>
<dbReference type="GO" id="GO:0005507">
    <property type="term" value="F:copper ion binding"/>
    <property type="evidence" value="ECO:0007669"/>
    <property type="project" value="InterPro"/>
</dbReference>
<reference evidence="20" key="1">
    <citation type="submission" date="2020-01" db="EMBL/GenBank/DDBJ databases">
        <authorList>
            <person name="Chen W.-M."/>
        </authorList>
    </citation>
    <scope>NUCLEOTIDE SEQUENCE</scope>
    <source>
        <strain evidence="20">CYK-10</strain>
    </source>
</reference>
<evidence type="ECO:0000313" key="21">
    <source>
        <dbReference type="Proteomes" id="UP001193501"/>
    </source>
</evidence>
<dbReference type="InterPro" id="IPR008972">
    <property type="entry name" value="Cupredoxin"/>
</dbReference>
<feature type="chain" id="PRO_5042165921" description="Cytochrome c oxidase subunit 2" evidence="17">
    <location>
        <begin position="21"/>
        <end position="284"/>
    </location>
</feature>
<evidence type="ECO:0000256" key="1">
    <source>
        <dbReference type="ARBA" id="ARBA00004141"/>
    </source>
</evidence>
<keyword evidence="7" id="KW-1278">Translocase</keyword>
<evidence type="ECO:0000256" key="17">
    <source>
        <dbReference type="SAM" id="SignalP"/>
    </source>
</evidence>
<evidence type="ECO:0000256" key="14">
    <source>
        <dbReference type="RuleBase" id="RU000456"/>
    </source>
</evidence>
<evidence type="ECO:0000259" key="19">
    <source>
        <dbReference type="PROSITE" id="PS50999"/>
    </source>
</evidence>
<evidence type="ECO:0000256" key="16">
    <source>
        <dbReference type="SAM" id="Phobius"/>
    </source>
</evidence>